<protein>
    <recommendedName>
        <fullName evidence="3">F-box domain-containing protein</fullName>
    </recommendedName>
</protein>
<dbReference type="GeneID" id="25905788"/>
<name>A0A0L0G0Q6_9EUKA</name>
<gene>
    <name evidence="1" type="ORF">SARC_05284</name>
</gene>
<dbReference type="Proteomes" id="UP000054560">
    <property type="component" value="Unassembled WGS sequence"/>
</dbReference>
<accession>A0A0L0G0Q6</accession>
<evidence type="ECO:0000313" key="1">
    <source>
        <dbReference type="EMBL" id="KNC82434.1"/>
    </source>
</evidence>
<keyword evidence="2" id="KW-1185">Reference proteome</keyword>
<proteinExistence type="predicted"/>
<dbReference type="AlphaFoldDB" id="A0A0L0G0Q6"/>
<organism evidence="1 2">
    <name type="scientific">Sphaeroforma arctica JP610</name>
    <dbReference type="NCBI Taxonomy" id="667725"/>
    <lineage>
        <taxon>Eukaryota</taxon>
        <taxon>Ichthyosporea</taxon>
        <taxon>Ichthyophonida</taxon>
        <taxon>Sphaeroforma</taxon>
    </lineage>
</organism>
<dbReference type="EMBL" id="KQ241928">
    <property type="protein sequence ID" value="KNC82434.1"/>
    <property type="molecule type" value="Genomic_DNA"/>
</dbReference>
<dbReference type="RefSeq" id="XP_014156336.1">
    <property type="nucleotide sequence ID" value="XM_014300861.1"/>
</dbReference>
<evidence type="ECO:0008006" key="3">
    <source>
        <dbReference type="Google" id="ProtNLM"/>
    </source>
</evidence>
<sequence>MMIIPLELFPLIASFCDINTLRALTESSKDIRRVTHKHDLWTLALERDRFSWCSYWFKPALLKYAYEHRESKVAILADIAYRHKKIPLGLLQRICDRIGEINMYEMLTYAIISMDNTFKKLMIVYEDILWSMSRREFEFFVPRIIEEGEGTGYYRIKAVLDAMNLHRIEVDNHAHTAYLYACCSFSKDSAEYLSSLDGYSELKGHEDYLTLCKLSSNYIESGSIVVLRSFCKRVVSWTNEFRLYDHTKTLIQDIIVHARNNKQYPHIECILDVLKNWTPPKETSGEMGVALLITAIEKYVKVEGQDNSEWYREKT</sequence>
<reference evidence="1 2" key="1">
    <citation type="submission" date="2011-02" db="EMBL/GenBank/DDBJ databases">
        <title>The Genome Sequence of Sphaeroforma arctica JP610.</title>
        <authorList>
            <consortium name="The Broad Institute Genome Sequencing Platform"/>
            <person name="Russ C."/>
            <person name="Cuomo C."/>
            <person name="Young S.K."/>
            <person name="Zeng Q."/>
            <person name="Gargeya S."/>
            <person name="Alvarado L."/>
            <person name="Berlin A."/>
            <person name="Chapman S.B."/>
            <person name="Chen Z."/>
            <person name="Freedman E."/>
            <person name="Gellesch M."/>
            <person name="Goldberg J."/>
            <person name="Griggs A."/>
            <person name="Gujja S."/>
            <person name="Heilman E."/>
            <person name="Heiman D."/>
            <person name="Howarth C."/>
            <person name="Mehta T."/>
            <person name="Neiman D."/>
            <person name="Pearson M."/>
            <person name="Roberts A."/>
            <person name="Saif S."/>
            <person name="Shea T."/>
            <person name="Shenoy N."/>
            <person name="Sisk P."/>
            <person name="Stolte C."/>
            <person name="Sykes S."/>
            <person name="White J."/>
            <person name="Yandava C."/>
            <person name="Burger G."/>
            <person name="Gray M.W."/>
            <person name="Holland P.W.H."/>
            <person name="King N."/>
            <person name="Lang F.B.F."/>
            <person name="Roger A.J."/>
            <person name="Ruiz-Trillo I."/>
            <person name="Haas B."/>
            <person name="Nusbaum C."/>
            <person name="Birren B."/>
        </authorList>
    </citation>
    <scope>NUCLEOTIDE SEQUENCE [LARGE SCALE GENOMIC DNA]</scope>
    <source>
        <strain evidence="1 2">JP610</strain>
    </source>
</reference>
<evidence type="ECO:0000313" key="2">
    <source>
        <dbReference type="Proteomes" id="UP000054560"/>
    </source>
</evidence>